<keyword evidence="2" id="KW-1185">Reference proteome</keyword>
<evidence type="ECO:0000313" key="1">
    <source>
        <dbReference type="EMBL" id="KYG73832.1"/>
    </source>
</evidence>
<evidence type="ECO:0000313" key="2">
    <source>
        <dbReference type="Proteomes" id="UP000075606"/>
    </source>
</evidence>
<gene>
    <name evidence="1" type="ORF">AWW68_14260</name>
</gene>
<sequence>MSLKQATEIGKILLEKVGYEKTNIIEMMIEEFRFDCKTTAMFIRSTFKEENAQNVAELLLLFFLKENILPVLQDLYTLSEAEASALFKKDTDYKIIHTTVKKIRANDFGFEYRCYLLLDNAGNGIPGWGYFIPDTPEANFMMDLALKAVVNKQTIYVYGRQDKDNKKFRILELGLKEN</sequence>
<dbReference type="Proteomes" id="UP000075606">
    <property type="component" value="Unassembled WGS sequence"/>
</dbReference>
<dbReference type="AlphaFoldDB" id="A0A150X5A8"/>
<accession>A0A150X5A8</accession>
<dbReference type="RefSeq" id="WP_068222763.1">
    <property type="nucleotide sequence ID" value="NZ_LRPC01000028.1"/>
</dbReference>
<reference evidence="1 2" key="1">
    <citation type="submission" date="2016-01" db="EMBL/GenBank/DDBJ databases">
        <title>Genome sequencing of Roseivirga spongicola UST030701-084.</title>
        <authorList>
            <person name="Selvaratnam C."/>
            <person name="Thevarajoo S."/>
            <person name="Goh K.M."/>
            <person name="Ee R."/>
            <person name="Chan K.-G."/>
            <person name="Chong C.S."/>
        </authorList>
    </citation>
    <scope>NUCLEOTIDE SEQUENCE [LARGE SCALE GENOMIC DNA]</scope>
    <source>
        <strain evidence="1 2">UST030701-084</strain>
    </source>
</reference>
<dbReference type="EMBL" id="LRPC01000028">
    <property type="protein sequence ID" value="KYG73832.1"/>
    <property type="molecule type" value="Genomic_DNA"/>
</dbReference>
<protein>
    <submittedName>
        <fullName evidence="1">Uncharacterized protein</fullName>
    </submittedName>
</protein>
<comment type="caution">
    <text evidence="1">The sequence shown here is derived from an EMBL/GenBank/DDBJ whole genome shotgun (WGS) entry which is preliminary data.</text>
</comment>
<dbReference type="STRING" id="333140.AWW68_14260"/>
<organism evidence="1 2">
    <name type="scientific">Roseivirga spongicola</name>
    <dbReference type="NCBI Taxonomy" id="333140"/>
    <lineage>
        <taxon>Bacteria</taxon>
        <taxon>Pseudomonadati</taxon>
        <taxon>Bacteroidota</taxon>
        <taxon>Cytophagia</taxon>
        <taxon>Cytophagales</taxon>
        <taxon>Roseivirgaceae</taxon>
        <taxon>Roseivirga</taxon>
    </lineage>
</organism>
<name>A0A150X5A8_9BACT</name>
<proteinExistence type="predicted"/>